<dbReference type="EMBL" id="CP108090">
    <property type="protein sequence ID" value="WUQ12244.1"/>
    <property type="molecule type" value="Genomic_DNA"/>
</dbReference>
<organism evidence="1 2">
    <name type="scientific">Streptomyces virginiae</name>
    <name type="common">Streptomyces cinnamonensis</name>
    <dbReference type="NCBI Taxonomy" id="1961"/>
    <lineage>
        <taxon>Bacteria</taxon>
        <taxon>Bacillati</taxon>
        <taxon>Actinomycetota</taxon>
        <taxon>Actinomycetes</taxon>
        <taxon>Kitasatosporales</taxon>
        <taxon>Streptomycetaceae</taxon>
        <taxon>Streptomyces</taxon>
    </lineage>
</organism>
<dbReference type="Gene3D" id="3.40.50.1110">
    <property type="entry name" value="SGNH hydrolase"/>
    <property type="match status" value="1"/>
</dbReference>
<keyword evidence="2" id="KW-1185">Reference proteome</keyword>
<evidence type="ECO:0000313" key="1">
    <source>
        <dbReference type="EMBL" id="WUQ12244.1"/>
    </source>
</evidence>
<dbReference type="SUPFAM" id="SSF52266">
    <property type="entry name" value="SGNH hydrolase"/>
    <property type="match status" value="1"/>
</dbReference>
<sequence>MVEAVAGARGTDYLDLRDSPAGHEVCALGTEQVGQGGPDARQHEWFRFLDHADTQGTLEESMHPNAHGQRAMAACLGLVAAAAPGRYACAQDWFGDGDPSRMRIRPAG</sequence>
<accession>A0ABZ1T8N4</accession>
<dbReference type="RefSeq" id="WP_328961562.1">
    <property type="nucleotide sequence ID" value="NZ_CP108090.1"/>
</dbReference>
<evidence type="ECO:0000313" key="2">
    <source>
        <dbReference type="Proteomes" id="UP001432039"/>
    </source>
</evidence>
<protein>
    <recommendedName>
        <fullName evidence="3">SGNH hydrolase-type esterase domain-containing protein</fullName>
    </recommendedName>
</protein>
<reference evidence="1" key="1">
    <citation type="submission" date="2022-10" db="EMBL/GenBank/DDBJ databases">
        <title>The complete genomes of actinobacterial strains from the NBC collection.</title>
        <authorList>
            <person name="Joergensen T.S."/>
            <person name="Alvarez Arevalo M."/>
            <person name="Sterndorff E.B."/>
            <person name="Faurdal D."/>
            <person name="Vuksanovic O."/>
            <person name="Mourched A.-S."/>
            <person name="Charusanti P."/>
            <person name="Shaw S."/>
            <person name="Blin K."/>
            <person name="Weber T."/>
        </authorList>
    </citation>
    <scope>NUCLEOTIDE SEQUENCE</scope>
    <source>
        <strain evidence="1">NBC_00248</strain>
    </source>
</reference>
<dbReference type="Proteomes" id="UP001432039">
    <property type="component" value="Chromosome"/>
</dbReference>
<evidence type="ECO:0008006" key="3">
    <source>
        <dbReference type="Google" id="ProtNLM"/>
    </source>
</evidence>
<proteinExistence type="predicted"/>
<name>A0ABZ1T8N4_STRVG</name>
<gene>
    <name evidence="1" type="ORF">OG517_12785</name>
</gene>
<dbReference type="InterPro" id="IPR036514">
    <property type="entry name" value="SGNH_hydro_sf"/>
</dbReference>